<dbReference type="PROSITE" id="PS51044">
    <property type="entry name" value="ZF_SP_RING"/>
    <property type="match status" value="1"/>
</dbReference>
<dbReference type="InterPro" id="IPR004181">
    <property type="entry name" value="Znf_MIZ"/>
</dbReference>
<dbReference type="GO" id="GO:0000785">
    <property type="term" value="C:chromatin"/>
    <property type="evidence" value="ECO:0007669"/>
    <property type="project" value="TreeGrafter"/>
</dbReference>
<keyword evidence="2 4" id="KW-0863">Zinc-finger</keyword>
<evidence type="ECO:0000256" key="4">
    <source>
        <dbReference type="PROSITE-ProRule" id="PRU00452"/>
    </source>
</evidence>
<reference evidence="7" key="1">
    <citation type="submission" date="2021-01" db="EMBL/GenBank/DDBJ databases">
        <authorList>
            <person name="Corre E."/>
            <person name="Pelletier E."/>
            <person name="Niang G."/>
            <person name="Scheremetjew M."/>
            <person name="Finn R."/>
            <person name="Kale V."/>
            <person name="Holt S."/>
            <person name="Cochrane G."/>
            <person name="Meng A."/>
            <person name="Brown T."/>
            <person name="Cohen L."/>
        </authorList>
    </citation>
    <scope>NUCLEOTIDE SEQUENCE</scope>
    <source>
        <strain evidence="7">CCMP1594</strain>
    </source>
</reference>
<dbReference type="GO" id="GO:0016925">
    <property type="term" value="P:protein sumoylation"/>
    <property type="evidence" value="ECO:0007669"/>
    <property type="project" value="TreeGrafter"/>
</dbReference>
<protein>
    <recommendedName>
        <fullName evidence="6">SP-RING-type domain-containing protein</fullName>
    </recommendedName>
</protein>
<dbReference type="PANTHER" id="PTHR10782">
    <property type="entry name" value="ZINC FINGER MIZ DOMAIN-CONTAINING PROTEIN"/>
    <property type="match status" value="1"/>
</dbReference>
<feature type="domain" description="SP-RING-type" evidence="6">
    <location>
        <begin position="5"/>
        <end position="91"/>
    </location>
</feature>
<evidence type="ECO:0000259" key="6">
    <source>
        <dbReference type="PROSITE" id="PS51044"/>
    </source>
</evidence>
<dbReference type="GO" id="GO:0061665">
    <property type="term" value="F:SUMO ligase activity"/>
    <property type="evidence" value="ECO:0007669"/>
    <property type="project" value="TreeGrafter"/>
</dbReference>
<dbReference type="EMBL" id="HBJA01092174">
    <property type="protein sequence ID" value="CAE0820861.1"/>
    <property type="molecule type" value="Transcribed_RNA"/>
</dbReference>
<proteinExistence type="predicted"/>
<evidence type="ECO:0000256" key="1">
    <source>
        <dbReference type="ARBA" id="ARBA00022723"/>
    </source>
</evidence>
<gene>
    <name evidence="7" type="ORF">EGYM00163_LOCUS32033</name>
</gene>
<name>A0A7S4G065_9EUGL</name>
<dbReference type="AlphaFoldDB" id="A0A7S4G065"/>
<evidence type="ECO:0000256" key="2">
    <source>
        <dbReference type="ARBA" id="ARBA00022771"/>
    </source>
</evidence>
<dbReference type="CDD" id="cd16650">
    <property type="entry name" value="SP-RING_PIAS-like"/>
    <property type="match status" value="1"/>
</dbReference>
<evidence type="ECO:0000256" key="3">
    <source>
        <dbReference type="ARBA" id="ARBA00022833"/>
    </source>
</evidence>
<sequence length="126" mass="14249">MPASKDDDLQPTSEEASLQDPITLKRITTPAKGISCMHRACFDLSIYLDFCNQQNEWRCSICMAPCMFADLRVDSLYQQILQDPSLGLDEDIDTVVITLGDHDKPWVFKDPPPCKPHSEDEPSYEA</sequence>
<keyword evidence="1" id="KW-0479">Metal-binding</keyword>
<evidence type="ECO:0000313" key="7">
    <source>
        <dbReference type="EMBL" id="CAE0820861.1"/>
    </source>
</evidence>
<feature type="region of interest" description="Disordered" evidence="5">
    <location>
        <begin position="107"/>
        <end position="126"/>
    </location>
</feature>
<dbReference type="GO" id="GO:0008270">
    <property type="term" value="F:zinc ion binding"/>
    <property type="evidence" value="ECO:0007669"/>
    <property type="project" value="UniProtKB-KW"/>
</dbReference>
<keyword evidence="3" id="KW-0862">Zinc</keyword>
<dbReference type="PANTHER" id="PTHR10782:SF4">
    <property type="entry name" value="TONALLI, ISOFORM E"/>
    <property type="match status" value="1"/>
</dbReference>
<organism evidence="7">
    <name type="scientific">Eutreptiella gymnastica</name>
    <dbReference type="NCBI Taxonomy" id="73025"/>
    <lineage>
        <taxon>Eukaryota</taxon>
        <taxon>Discoba</taxon>
        <taxon>Euglenozoa</taxon>
        <taxon>Euglenida</taxon>
        <taxon>Spirocuta</taxon>
        <taxon>Euglenophyceae</taxon>
        <taxon>Eutreptiales</taxon>
        <taxon>Eutreptiaceae</taxon>
        <taxon>Eutreptiella</taxon>
    </lineage>
</organism>
<evidence type="ECO:0000256" key="5">
    <source>
        <dbReference type="SAM" id="MobiDB-lite"/>
    </source>
</evidence>
<dbReference type="InterPro" id="IPR013083">
    <property type="entry name" value="Znf_RING/FYVE/PHD"/>
</dbReference>
<accession>A0A7S4G065</accession>
<dbReference type="Gene3D" id="3.30.40.10">
    <property type="entry name" value="Zinc/RING finger domain, C3HC4 (zinc finger)"/>
    <property type="match status" value="1"/>
</dbReference>
<dbReference type="Pfam" id="PF02891">
    <property type="entry name" value="zf-MIZ"/>
    <property type="match status" value="1"/>
</dbReference>